<dbReference type="InParanoid" id="G7E598"/>
<reference evidence="2 3" key="2">
    <citation type="journal article" date="2012" name="Open Biol.">
        <title>Characteristics of nucleosomes and linker DNA regions on the genome of the basidiomycete Mixia osmundae revealed by mono- and dinucleosome mapping.</title>
        <authorList>
            <person name="Nishida H."/>
            <person name="Kondo S."/>
            <person name="Matsumoto T."/>
            <person name="Suzuki Y."/>
            <person name="Yoshikawa H."/>
            <person name="Taylor T.D."/>
            <person name="Sugiyama J."/>
        </authorList>
    </citation>
    <scope>NUCLEOTIDE SEQUENCE [LARGE SCALE GENOMIC DNA]</scope>
    <source>
        <strain evidence="3">CBS 9802 / IAM 14324 / JCM 22182 / KY 12970</strain>
    </source>
</reference>
<evidence type="ECO:0000313" key="3">
    <source>
        <dbReference type="Proteomes" id="UP000009131"/>
    </source>
</evidence>
<dbReference type="RefSeq" id="XP_014569437.1">
    <property type="nucleotide sequence ID" value="XM_014713951.1"/>
</dbReference>
<accession>G7E598</accession>
<protein>
    <submittedName>
        <fullName evidence="2">Uncharacterized protein</fullName>
    </submittedName>
</protein>
<organism evidence="2 3">
    <name type="scientific">Mixia osmundae (strain CBS 9802 / IAM 14324 / JCM 22182 / KY 12970)</name>
    <dbReference type="NCBI Taxonomy" id="764103"/>
    <lineage>
        <taxon>Eukaryota</taxon>
        <taxon>Fungi</taxon>
        <taxon>Dikarya</taxon>
        <taxon>Basidiomycota</taxon>
        <taxon>Pucciniomycotina</taxon>
        <taxon>Mixiomycetes</taxon>
        <taxon>Mixiales</taxon>
        <taxon>Mixiaceae</taxon>
        <taxon>Mixia</taxon>
    </lineage>
</organism>
<evidence type="ECO:0000313" key="2">
    <source>
        <dbReference type="EMBL" id="GAA98008.1"/>
    </source>
</evidence>
<comment type="caution">
    <text evidence="2">The sequence shown here is derived from an EMBL/GenBank/DDBJ whole genome shotgun (WGS) entry which is preliminary data.</text>
</comment>
<name>G7E598_MIXOS</name>
<evidence type="ECO:0000256" key="1">
    <source>
        <dbReference type="SAM" id="MobiDB-lite"/>
    </source>
</evidence>
<proteinExistence type="predicted"/>
<feature type="region of interest" description="Disordered" evidence="1">
    <location>
        <begin position="1"/>
        <end position="34"/>
    </location>
</feature>
<dbReference type="EMBL" id="BABT02000150">
    <property type="protein sequence ID" value="GAA98008.1"/>
    <property type="molecule type" value="Genomic_DNA"/>
</dbReference>
<dbReference type="AlphaFoldDB" id="G7E598"/>
<feature type="region of interest" description="Disordered" evidence="1">
    <location>
        <begin position="54"/>
        <end position="126"/>
    </location>
</feature>
<dbReference type="HOGENOM" id="CLU_1982116_0_0_1"/>
<keyword evidence="3" id="KW-1185">Reference proteome</keyword>
<sequence length="126" mass="14021">MPASARRRAPPTPLRLHSMSLPMPRRNAPKYVLPVNPTTDRVYLDDRKALREDERHCKGRKLPSLTHLDLTPRLGDQESRTGQSADHCVSEDDKISSAGSPNASIKSASSGDSTRQSWKSLFRLST</sequence>
<dbReference type="Proteomes" id="UP000009131">
    <property type="component" value="Unassembled WGS sequence"/>
</dbReference>
<gene>
    <name evidence="2" type="primary">Mo04688</name>
    <name evidence="2" type="ORF">E5Q_04688</name>
</gene>
<reference evidence="2 3" key="1">
    <citation type="journal article" date="2011" name="J. Gen. Appl. Microbiol.">
        <title>Draft genome sequencing of the enigmatic basidiomycete Mixia osmundae.</title>
        <authorList>
            <person name="Nishida H."/>
            <person name="Nagatsuka Y."/>
            <person name="Sugiyama J."/>
        </authorList>
    </citation>
    <scope>NUCLEOTIDE SEQUENCE [LARGE SCALE GENOMIC DNA]</scope>
    <source>
        <strain evidence="3">CBS 9802 / IAM 14324 / JCM 22182 / KY 12970</strain>
    </source>
</reference>
<feature type="compositionally biased region" description="Polar residues" evidence="1">
    <location>
        <begin position="97"/>
        <end position="126"/>
    </location>
</feature>